<proteinExistence type="predicted"/>
<keyword evidence="1" id="KW-0732">Signal</keyword>
<dbReference type="PANTHER" id="PTHR47832:SF1">
    <property type="entry name" value="DNA PHOTOLYASE"/>
    <property type="match status" value="1"/>
</dbReference>
<dbReference type="InterPro" id="IPR014729">
    <property type="entry name" value="Rossmann-like_a/b/a_fold"/>
</dbReference>
<keyword evidence="4" id="KW-1185">Reference proteome</keyword>
<protein>
    <recommendedName>
        <fullName evidence="2">Photolyase/cryptochrome alpha/beta domain-containing protein</fullName>
    </recommendedName>
</protein>
<dbReference type="SUPFAM" id="SSF52425">
    <property type="entry name" value="Cryptochrome/photolyase, N-terminal domain"/>
    <property type="match status" value="1"/>
</dbReference>
<dbReference type="Pfam" id="PF00875">
    <property type="entry name" value="DNA_photolyase"/>
    <property type="match status" value="1"/>
</dbReference>
<dbReference type="Gene3D" id="3.40.50.620">
    <property type="entry name" value="HUPs"/>
    <property type="match status" value="1"/>
</dbReference>
<dbReference type="PRINTS" id="PR00111">
    <property type="entry name" value="ABHYDROLASE"/>
</dbReference>
<dbReference type="Proteomes" id="UP001497516">
    <property type="component" value="Chromosome 8"/>
</dbReference>
<reference evidence="3 4" key="1">
    <citation type="submission" date="2024-04" db="EMBL/GenBank/DDBJ databases">
        <authorList>
            <person name="Fracassetti M."/>
        </authorList>
    </citation>
    <scope>NUCLEOTIDE SEQUENCE [LARGE SCALE GENOMIC DNA]</scope>
</reference>
<feature type="chain" id="PRO_5043371059" description="Photolyase/cryptochrome alpha/beta domain-containing protein" evidence="1">
    <location>
        <begin position="19"/>
        <end position="705"/>
    </location>
</feature>
<dbReference type="InterPro" id="IPR006050">
    <property type="entry name" value="DNA_photolyase_N"/>
</dbReference>
<dbReference type="PANTHER" id="PTHR47832">
    <property type="entry name" value="DNA PHOTOLYASE"/>
    <property type="match status" value="1"/>
</dbReference>
<gene>
    <name evidence="3" type="ORF">LTRI10_LOCUS44977</name>
</gene>
<evidence type="ECO:0000313" key="3">
    <source>
        <dbReference type="EMBL" id="CAL1405174.1"/>
    </source>
</evidence>
<evidence type="ECO:0000256" key="1">
    <source>
        <dbReference type="SAM" id="SignalP"/>
    </source>
</evidence>
<dbReference type="SUPFAM" id="SSF53474">
    <property type="entry name" value="alpha/beta-Hydrolases"/>
    <property type="match status" value="1"/>
</dbReference>
<name>A0AAV2G4H0_9ROSI</name>
<dbReference type="PROSITE" id="PS51645">
    <property type="entry name" value="PHR_CRY_ALPHA_BETA"/>
    <property type="match status" value="1"/>
</dbReference>
<evidence type="ECO:0000313" key="4">
    <source>
        <dbReference type="Proteomes" id="UP001497516"/>
    </source>
</evidence>
<evidence type="ECO:0000259" key="2">
    <source>
        <dbReference type="PROSITE" id="PS51645"/>
    </source>
</evidence>
<dbReference type="InterPro" id="IPR036155">
    <property type="entry name" value="Crypto/Photolyase_N_sf"/>
</dbReference>
<dbReference type="Pfam" id="PF12697">
    <property type="entry name" value="Abhydrolase_6"/>
    <property type="match status" value="1"/>
</dbReference>
<feature type="signal peptide" evidence="1">
    <location>
        <begin position="1"/>
        <end position="18"/>
    </location>
</feature>
<accession>A0AAV2G4H0</accession>
<dbReference type="InterPro" id="IPR000073">
    <property type="entry name" value="AB_hydrolase_1"/>
</dbReference>
<dbReference type="Gene3D" id="3.40.50.1820">
    <property type="entry name" value="alpha/beta hydrolase"/>
    <property type="match status" value="1"/>
</dbReference>
<dbReference type="EMBL" id="OZ034821">
    <property type="protein sequence ID" value="CAL1405174.1"/>
    <property type="molecule type" value="Genomic_DNA"/>
</dbReference>
<dbReference type="InterPro" id="IPR029058">
    <property type="entry name" value="AB_hydrolase_fold"/>
</dbReference>
<sequence>MALLSSSRFLLLSPWAATTPSRSRRRNWYSYCSITAATPAGARASNGVSGGSKGRPSAIVWFKQDLRVDDHPGIVEAAGYPAVVPVYVFDHRILSRYSDEMLELVLFALEDLRQSLIRLGSNLMTRFGDAETVIQSLAKEVKCTNVIAEEEVEYHLVKLVEMVEKTLIGMPILDNNPNIVRWRTPFYDLKSLRDLPASYDDFKKLKVPITSPAGMPPTLPGSELELDWGALPTMDQLKKFVDQNPSRLKDTWTSIKEMSTETVLQERNRKPQPVETKWKSSNLSLSSRKRLGSSVFITKEQNFVGGGTSKVLNGLAAYLRYLEGTARDDFQEVHQRLRNAETRDGASFFALFGPALYLGIISRRKVHCEAIRYDKERNGGFLSPFGYSTVTIAAAVNAVCSMEWYWLVALKCQFSKEGSCSTRIWRWKGYLVQYTAVGGQGPAVLLVHGFGAFWEHYRDNVDQIAGGGNRVWAITLVGFGKSEKPNIVYSELLWAELLRDFIVEVVGEPVHLAGNSLGGYVMSIAACCWPDLARSLILINSAGNIIPGYRYLPLTKERRIPGPAWLGARLLLFFLRSNIRSTVRNCYPTRTERADDWLISEMIRASYDPGAEEVLESIFSFNLSLPLNYLLEGFKERVLVIQGMKDPISDSKSKVAMVKEHCPGFVIKELDAGHCPHDERPQEVNSIICEWTAKIESRNLASSFS</sequence>
<organism evidence="3 4">
    <name type="scientific">Linum trigynum</name>
    <dbReference type="NCBI Taxonomy" id="586398"/>
    <lineage>
        <taxon>Eukaryota</taxon>
        <taxon>Viridiplantae</taxon>
        <taxon>Streptophyta</taxon>
        <taxon>Embryophyta</taxon>
        <taxon>Tracheophyta</taxon>
        <taxon>Spermatophyta</taxon>
        <taxon>Magnoliopsida</taxon>
        <taxon>eudicotyledons</taxon>
        <taxon>Gunneridae</taxon>
        <taxon>Pentapetalae</taxon>
        <taxon>rosids</taxon>
        <taxon>fabids</taxon>
        <taxon>Malpighiales</taxon>
        <taxon>Linaceae</taxon>
        <taxon>Linum</taxon>
    </lineage>
</organism>
<feature type="domain" description="Photolyase/cryptochrome alpha/beta" evidence="2">
    <location>
        <begin position="56"/>
        <end position="189"/>
    </location>
</feature>
<dbReference type="AlphaFoldDB" id="A0AAV2G4H0"/>